<reference evidence="1 2" key="2">
    <citation type="submission" date="2015-01" db="EMBL/GenBank/DDBJ databases">
        <authorList>
            <consortium name="NBRP consortium"/>
            <person name="Sawabe T."/>
            <person name="Meirelles P."/>
            <person name="Feng G."/>
            <person name="Sayaka M."/>
            <person name="Hattori M."/>
            <person name="Ohkuma M."/>
        </authorList>
    </citation>
    <scope>NUCLEOTIDE SEQUENCE [LARGE SCALE GENOMIC DNA]</scope>
    <source>
        <strain evidence="2">JCM 19241</strain>
    </source>
</reference>
<comment type="caution">
    <text evidence="1">The sequence shown here is derived from an EMBL/GenBank/DDBJ whole genome shotgun (WGS) entry which is preliminary data.</text>
</comment>
<organism evidence="1 2">
    <name type="scientific">Vibrio ishigakensis</name>
    <dbReference type="NCBI Taxonomy" id="1481914"/>
    <lineage>
        <taxon>Bacteria</taxon>
        <taxon>Pseudomonadati</taxon>
        <taxon>Pseudomonadota</taxon>
        <taxon>Gammaproteobacteria</taxon>
        <taxon>Vibrionales</taxon>
        <taxon>Vibrionaceae</taxon>
        <taxon>Vibrio</taxon>
    </lineage>
</organism>
<proteinExistence type="predicted"/>
<evidence type="ECO:0000313" key="2">
    <source>
        <dbReference type="Proteomes" id="UP000031666"/>
    </source>
</evidence>
<protein>
    <submittedName>
        <fullName evidence="1">Uncharacterized protein</fullName>
    </submittedName>
</protein>
<dbReference type="EMBL" id="BBSC01000012">
    <property type="protein sequence ID" value="GAM78179.1"/>
    <property type="molecule type" value="Genomic_DNA"/>
</dbReference>
<dbReference type="Proteomes" id="UP000031666">
    <property type="component" value="Unassembled WGS sequence"/>
</dbReference>
<evidence type="ECO:0000313" key="1">
    <source>
        <dbReference type="EMBL" id="GAM78179.1"/>
    </source>
</evidence>
<dbReference type="STRING" id="1481914.JCM19241_4884"/>
<name>A0A0B8QVL5_9VIBR</name>
<reference evidence="1 2" key="1">
    <citation type="submission" date="2015-01" db="EMBL/GenBank/DDBJ databases">
        <title>Vibrio sp. C94 JCM 19241 whole genome shotgun sequence.</title>
        <authorList>
            <person name="Sawabe T."/>
            <person name="Meirelles P."/>
            <person name="Feng G."/>
            <person name="Sayaka M."/>
            <person name="Hattori M."/>
            <person name="Ohkuma M."/>
        </authorList>
    </citation>
    <scope>NUCLEOTIDE SEQUENCE [LARGE SCALE GENOMIC DNA]</scope>
    <source>
        <strain evidence="2">JCM 19241</strain>
    </source>
</reference>
<sequence>MASGPSGNVVIRFTLAAQTLGAALGPLMLVPGWVLPEVLGLLVITYLLISSTIKMQESL</sequence>
<dbReference type="AlphaFoldDB" id="A0A0B8QVL5"/>
<gene>
    <name evidence="1" type="ORF">JCM19241_4884</name>
</gene>
<accession>A0A0B8QVL5</accession>